<evidence type="ECO:0000256" key="1">
    <source>
        <dbReference type="ARBA" id="ARBA00022443"/>
    </source>
</evidence>
<protein>
    <recommendedName>
        <fullName evidence="5">SH3 domain-containing protein</fullName>
    </recommendedName>
</protein>
<feature type="compositionally biased region" description="Low complexity" evidence="4">
    <location>
        <begin position="137"/>
        <end position="148"/>
    </location>
</feature>
<dbReference type="EMBL" id="OU893354">
    <property type="protein sequence ID" value="CAG9790659.1"/>
    <property type="molecule type" value="Genomic_DNA"/>
</dbReference>
<dbReference type="InterPro" id="IPR001452">
    <property type="entry name" value="SH3_domain"/>
</dbReference>
<dbReference type="Proteomes" id="UP001153714">
    <property type="component" value="Chromosome 23"/>
</dbReference>
<evidence type="ECO:0000256" key="4">
    <source>
        <dbReference type="SAM" id="MobiDB-lite"/>
    </source>
</evidence>
<dbReference type="OrthoDB" id="207120at2759"/>
<dbReference type="Gene3D" id="2.30.30.40">
    <property type="entry name" value="SH3 Domains"/>
    <property type="match status" value="1"/>
</dbReference>
<sequence>MECHGQSSLTIYKEGLSPCSGDVEGLLIMMMNNFKRNGSGPIRYFCFEVEAAKAIVESKKTDLESNNAQLSELTARVAELSGKCEQVWRLYETRRDEYARTRTTAPADPYAAQDADWGTSNDAWGDSGTQEEAWGDAPTTTATEPVPAAASTPRWRCVYEFTARTVDELSLQPGDLVSDAVAPRGDAEPGWRWGTAREVVEPLETKTQLEGKFIGKKCGKTGIFPCNYVTVDATCAATISSIPEAAEPEPEPEPPQPPQPVDIDNVQVSYTHKHSLSNHVLTME</sequence>
<evidence type="ECO:0000259" key="5">
    <source>
        <dbReference type="PROSITE" id="PS50002"/>
    </source>
</evidence>
<dbReference type="SUPFAM" id="SSF50044">
    <property type="entry name" value="SH3-domain"/>
    <property type="match status" value="1"/>
</dbReference>
<dbReference type="PROSITE" id="PS50002">
    <property type="entry name" value="SH3"/>
    <property type="match status" value="1"/>
</dbReference>
<feature type="domain" description="SH3" evidence="5">
    <location>
        <begin position="150"/>
        <end position="234"/>
    </location>
</feature>
<name>A0A9N9WH69_9NEOP</name>
<gene>
    <name evidence="6" type="ORF">DIATSA_LOCUS8322</name>
</gene>
<evidence type="ECO:0000256" key="2">
    <source>
        <dbReference type="PROSITE-ProRule" id="PRU00192"/>
    </source>
</evidence>
<keyword evidence="7" id="KW-1185">Reference proteome</keyword>
<organism evidence="6 7">
    <name type="scientific">Diatraea saccharalis</name>
    <name type="common">sugarcane borer</name>
    <dbReference type="NCBI Taxonomy" id="40085"/>
    <lineage>
        <taxon>Eukaryota</taxon>
        <taxon>Metazoa</taxon>
        <taxon>Ecdysozoa</taxon>
        <taxon>Arthropoda</taxon>
        <taxon>Hexapoda</taxon>
        <taxon>Insecta</taxon>
        <taxon>Pterygota</taxon>
        <taxon>Neoptera</taxon>
        <taxon>Endopterygota</taxon>
        <taxon>Lepidoptera</taxon>
        <taxon>Glossata</taxon>
        <taxon>Ditrysia</taxon>
        <taxon>Pyraloidea</taxon>
        <taxon>Crambidae</taxon>
        <taxon>Crambinae</taxon>
        <taxon>Diatraea</taxon>
    </lineage>
</organism>
<feature type="compositionally biased region" description="Polar residues" evidence="4">
    <location>
        <begin position="118"/>
        <end position="130"/>
    </location>
</feature>
<feature type="region of interest" description="Disordered" evidence="4">
    <location>
        <begin position="102"/>
        <end position="148"/>
    </location>
</feature>
<accession>A0A9N9WH69</accession>
<keyword evidence="3" id="KW-0175">Coiled coil</keyword>
<feature type="compositionally biased region" description="Low complexity" evidence="4">
    <location>
        <begin position="105"/>
        <end position="116"/>
    </location>
</feature>
<evidence type="ECO:0000313" key="7">
    <source>
        <dbReference type="Proteomes" id="UP001153714"/>
    </source>
</evidence>
<dbReference type="SMART" id="SM00326">
    <property type="entry name" value="SH3"/>
    <property type="match status" value="1"/>
</dbReference>
<dbReference type="InterPro" id="IPR036028">
    <property type="entry name" value="SH3-like_dom_sf"/>
</dbReference>
<keyword evidence="1 2" id="KW-0728">SH3 domain</keyword>
<proteinExistence type="predicted"/>
<reference evidence="6" key="2">
    <citation type="submission" date="2022-10" db="EMBL/GenBank/DDBJ databases">
        <authorList>
            <consortium name="ENA_rothamsted_submissions"/>
            <consortium name="culmorum"/>
            <person name="King R."/>
        </authorList>
    </citation>
    <scope>NUCLEOTIDE SEQUENCE</scope>
</reference>
<evidence type="ECO:0000256" key="3">
    <source>
        <dbReference type="SAM" id="Coils"/>
    </source>
</evidence>
<reference evidence="6" key="1">
    <citation type="submission" date="2021-12" db="EMBL/GenBank/DDBJ databases">
        <authorList>
            <person name="King R."/>
        </authorList>
    </citation>
    <scope>NUCLEOTIDE SEQUENCE</scope>
</reference>
<dbReference type="AlphaFoldDB" id="A0A9N9WH69"/>
<feature type="coiled-coil region" evidence="3">
    <location>
        <begin position="56"/>
        <end position="83"/>
    </location>
</feature>
<evidence type="ECO:0000313" key="6">
    <source>
        <dbReference type="EMBL" id="CAG9790659.1"/>
    </source>
</evidence>